<comment type="caution">
    <text evidence="1">The sequence shown here is derived from an EMBL/GenBank/DDBJ whole genome shotgun (WGS) entry which is preliminary data.</text>
</comment>
<reference evidence="1" key="1">
    <citation type="submission" date="2020-05" db="EMBL/GenBank/DDBJ databases">
        <title>Large-scale comparative analyses of tick genomes elucidate their genetic diversity and vector capacities.</title>
        <authorList>
            <person name="Jia N."/>
            <person name="Wang J."/>
            <person name="Shi W."/>
            <person name="Du L."/>
            <person name="Sun Y."/>
            <person name="Zhan W."/>
            <person name="Jiang J."/>
            <person name="Wang Q."/>
            <person name="Zhang B."/>
            <person name="Ji P."/>
            <person name="Sakyi L.B."/>
            <person name="Cui X."/>
            <person name="Yuan T."/>
            <person name="Jiang B."/>
            <person name="Yang W."/>
            <person name="Lam T.T.-Y."/>
            <person name="Chang Q."/>
            <person name="Ding S."/>
            <person name="Wang X."/>
            <person name="Zhu J."/>
            <person name="Ruan X."/>
            <person name="Zhao L."/>
            <person name="Wei J."/>
            <person name="Que T."/>
            <person name="Du C."/>
            <person name="Cheng J."/>
            <person name="Dai P."/>
            <person name="Han X."/>
            <person name="Huang E."/>
            <person name="Gao Y."/>
            <person name="Liu J."/>
            <person name="Shao H."/>
            <person name="Ye R."/>
            <person name="Li L."/>
            <person name="Wei W."/>
            <person name="Wang X."/>
            <person name="Wang C."/>
            <person name="Yang T."/>
            <person name="Huo Q."/>
            <person name="Li W."/>
            <person name="Guo W."/>
            <person name="Chen H."/>
            <person name="Zhou L."/>
            <person name="Ni X."/>
            <person name="Tian J."/>
            <person name="Zhou Y."/>
            <person name="Sheng Y."/>
            <person name="Liu T."/>
            <person name="Pan Y."/>
            <person name="Xia L."/>
            <person name="Li J."/>
            <person name="Zhao F."/>
            <person name="Cao W."/>
        </authorList>
    </citation>
    <scope>NUCLEOTIDE SEQUENCE</scope>
    <source>
        <strain evidence="1">Hyas-2018</strain>
    </source>
</reference>
<dbReference type="EMBL" id="CM023490">
    <property type="protein sequence ID" value="KAH6942910.1"/>
    <property type="molecule type" value="Genomic_DNA"/>
</dbReference>
<gene>
    <name evidence="1" type="ORF">HPB50_011602</name>
</gene>
<sequence>MTNAEHYEFLREIIRSQTTTFGAAPPLCVFLAGPAGCGKTFVLRLVMDVSNRYNDAVPHYAFVICANTGKEAVEVGGTTVDSAFKLSYSKVRNAGLSDSELNTFRVAFRHVKYVILNYQRSHKNSYSAFWTVFESSDPLHAYQCATKQSFIAQHKSNQHKPQPMTYR</sequence>
<proteinExistence type="predicted"/>
<dbReference type="Proteomes" id="UP000821845">
    <property type="component" value="Chromosome 10"/>
</dbReference>
<protein>
    <submittedName>
        <fullName evidence="1">Uncharacterized protein</fullName>
    </submittedName>
</protein>
<name>A0ACB7T7K1_HYAAI</name>
<evidence type="ECO:0000313" key="1">
    <source>
        <dbReference type="EMBL" id="KAH6942910.1"/>
    </source>
</evidence>
<organism evidence="1 2">
    <name type="scientific">Hyalomma asiaticum</name>
    <name type="common">Tick</name>
    <dbReference type="NCBI Taxonomy" id="266040"/>
    <lineage>
        <taxon>Eukaryota</taxon>
        <taxon>Metazoa</taxon>
        <taxon>Ecdysozoa</taxon>
        <taxon>Arthropoda</taxon>
        <taxon>Chelicerata</taxon>
        <taxon>Arachnida</taxon>
        <taxon>Acari</taxon>
        <taxon>Parasitiformes</taxon>
        <taxon>Ixodida</taxon>
        <taxon>Ixodoidea</taxon>
        <taxon>Ixodidae</taxon>
        <taxon>Hyalomminae</taxon>
        <taxon>Hyalomma</taxon>
    </lineage>
</organism>
<evidence type="ECO:0000313" key="2">
    <source>
        <dbReference type="Proteomes" id="UP000821845"/>
    </source>
</evidence>
<accession>A0ACB7T7K1</accession>
<keyword evidence="2" id="KW-1185">Reference proteome</keyword>